<dbReference type="EMBL" id="UINC01184457">
    <property type="protein sequence ID" value="SVD95682.1"/>
    <property type="molecule type" value="Genomic_DNA"/>
</dbReference>
<feature type="domain" description="Peptidase M20 dimerisation" evidence="3">
    <location>
        <begin position="1"/>
        <end position="39"/>
    </location>
</feature>
<dbReference type="Pfam" id="PF07687">
    <property type="entry name" value="M20_dimer"/>
    <property type="match status" value="1"/>
</dbReference>
<organism evidence="4">
    <name type="scientific">marine metagenome</name>
    <dbReference type="NCBI Taxonomy" id="408172"/>
    <lineage>
        <taxon>unclassified sequences</taxon>
        <taxon>metagenomes</taxon>
        <taxon>ecological metagenomes</taxon>
    </lineage>
</organism>
<evidence type="ECO:0000313" key="4">
    <source>
        <dbReference type="EMBL" id="SVD95682.1"/>
    </source>
</evidence>
<dbReference type="GO" id="GO:0016787">
    <property type="term" value="F:hydrolase activity"/>
    <property type="evidence" value="ECO:0007669"/>
    <property type="project" value="UniProtKB-KW"/>
</dbReference>
<feature type="non-terminal residue" evidence="4">
    <location>
        <position position="1"/>
    </location>
</feature>
<evidence type="ECO:0000259" key="3">
    <source>
        <dbReference type="Pfam" id="PF07687"/>
    </source>
</evidence>
<dbReference type="SUPFAM" id="SSF53187">
    <property type="entry name" value="Zn-dependent exopeptidases"/>
    <property type="match status" value="1"/>
</dbReference>
<dbReference type="Pfam" id="PF01546">
    <property type="entry name" value="Peptidase_M20"/>
    <property type="match status" value="1"/>
</dbReference>
<dbReference type="InterPro" id="IPR036264">
    <property type="entry name" value="Bact_exopeptidase_dim_dom"/>
</dbReference>
<dbReference type="GO" id="GO:0046872">
    <property type="term" value="F:metal ion binding"/>
    <property type="evidence" value="ECO:0007669"/>
    <property type="project" value="UniProtKB-KW"/>
</dbReference>
<dbReference type="Gene3D" id="3.30.70.360">
    <property type="match status" value="1"/>
</dbReference>
<accession>A0A382ZJM7</accession>
<dbReference type="PANTHER" id="PTHR43808">
    <property type="entry name" value="ACETYLORNITHINE DEACETYLASE"/>
    <property type="match status" value="1"/>
</dbReference>
<evidence type="ECO:0000256" key="1">
    <source>
        <dbReference type="ARBA" id="ARBA00022723"/>
    </source>
</evidence>
<protein>
    <recommendedName>
        <fullName evidence="3">Peptidase M20 dimerisation domain-containing protein</fullName>
    </recommendedName>
</protein>
<gene>
    <name evidence="4" type="ORF">METZ01_LOCUS448536</name>
</gene>
<dbReference type="AlphaFoldDB" id="A0A382ZJM7"/>
<dbReference type="SUPFAM" id="SSF55031">
    <property type="entry name" value="Bacterial exopeptidase dimerisation domain"/>
    <property type="match status" value="1"/>
</dbReference>
<keyword evidence="2" id="KW-0378">Hydrolase</keyword>
<reference evidence="4" key="1">
    <citation type="submission" date="2018-05" db="EMBL/GenBank/DDBJ databases">
        <authorList>
            <person name="Lanie J.A."/>
            <person name="Ng W.-L."/>
            <person name="Kazmierczak K.M."/>
            <person name="Andrzejewski T.M."/>
            <person name="Davidsen T.M."/>
            <person name="Wayne K.J."/>
            <person name="Tettelin H."/>
            <person name="Glass J.I."/>
            <person name="Rusch D."/>
            <person name="Podicherti R."/>
            <person name="Tsui H.-C.T."/>
            <person name="Winkler M.E."/>
        </authorList>
    </citation>
    <scope>NUCLEOTIDE SEQUENCE</scope>
</reference>
<keyword evidence="1" id="KW-0479">Metal-binding</keyword>
<dbReference type="InterPro" id="IPR050072">
    <property type="entry name" value="Peptidase_M20A"/>
</dbReference>
<proteinExistence type="predicted"/>
<dbReference type="Gene3D" id="3.40.630.10">
    <property type="entry name" value="Zn peptidases"/>
    <property type="match status" value="1"/>
</dbReference>
<name>A0A382ZJM7_9ZZZZ</name>
<evidence type="ECO:0000256" key="2">
    <source>
        <dbReference type="ARBA" id="ARBA00022801"/>
    </source>
</evidence>
<dbReference type="InterPro" id="IPR002933">
    <property type="entry name" value="Peptidase_M20"/>
</dbReference>
<sequence length="145" mass="15330">QGGHNVNVVPSTCTLEIDRRLLPNEDVEEAYREMVEILEISGEPAESLTVEFLTGTNGFSPPEDGPGISALASAIAARCGRAPVFINALAVSEGRYFADDNIEIVNFGPGDGATSHAANEHVPLDQLIDAACILRDTVDRLLGLG</sequence>
<dbReference type="InterPro" id="IPR011650">
    <property type="entry name" value="Peptidase_M20_dimer"/>
</dbReference>